<dbReference type="InterPro" id="IPR013216">
    <property type="entry name" value="Methyltransf_11"/>
</dbReference>
<accession>A0A2S6CTC5</accession>
<dbReference type="PANTHER" id="PTHR44068">
    <property type="entry name" value="ZGC:194242"/>
    <property type="match status" value="1"/>
</dbReference>
<keyword evidence="4" id="KW-1185">Reference proteome</keyword>
<reference evidence="3 4" key="1">
    <citation type="submission" date="2018-02" db="EMBL/GenBank/DDBJ databases">
        <title>Discovery of a pederin family compound in a non-symbiotic bloom-forming cyanobacterium.</title>
        <authorList>
            <person name="Kust A."/>
            <person name="Mares J."/>
            <person name="Jokela J."/>
            <person name="Urajova P."/>
            <person name="Hajek J."/>
            <person name="Saurav K."/>
            <person name="Voracova K."/>
            <person name="Fewer D.P."/>
            <person name="Haapaniemi E."/>
            <person name="Permi P."/>
            <person name="Rehakova K."/>
            <person name="Sivonen K."/>
            <person name="Hrouzek P."/>
        </authorList>
    </citation>
    <scope>NUCLEOTIDE SEQUENCE [LARGE SCALE GENOMIC DNA]</scope>
    <source>
        <strain evidence="3 4">CHARLIE-1</strain>
    </source>
</reference>
<dbReference type="AlphaFoldDB" id="A0A2S6CTC5"/>
<name>A0A2S6CTC5_9CYAN</name>
<dbReference type="PANTHER" id="PTHR44068:SF11">
    <property type="entry name" value="GERANYL DIPHOSPHATE 2-C-METHYLTRANSFERASE"/>
    <property type="match status" value="1"/>
</dbReference>
<dbReference type="GO" id="GO:0008757">
    <property type="term" value="F:S-adenosylmethionine-dependent methyltransferase activity"/>
    <property type="evidence" value="ECO:0007669"/>
    <property type="project" value="InterPro"/>
</dbReference>
<protein>
    <recommendedName>
        <fullName evidence="2">Methyltransferase type 11 domain-containing protein</fullName>
    </recommendedName>
</protein>
<dbReference type="InterPro" id="IPR050447">
    <property type="entry name" value="Erg6_SMT_methyltransf"/>
</dbReference>
<gene>
    <name evidence="3" type="ORF">CUN59_12420</name>
</gene>
<dbReference type="InterPro" id="IPR029063">
    <property type="entry name" value="SAM-dependent_MTases_sf"/>
</dbReference>
<evidence type="ECO:0000313" key="3">
    <source>
        <dbReference type="EMBL" id="PPJ63028.1"/>
    </source>
</evidence>
<dbReference type="EMBL" id="PGEM01000083">
    <property type="protein sequence ID" value="PPJ63028.1"/>
    <property type="molecule type" value="Genomic_DNA"/>
</dbReference>
<evidence type="ECO:0000313" key="4">
    <source>
        <dbReference type="Proteomes" id="UP000239589"/>
    </source>
</evidence>
<dbReference type="Pfam" id="PF08241">
    <property type="entry name" value="Methyltransf_11"/>
    <property type="match status" value="1"/>
</dbReference>
<dbReference type="CDD" id="cd02440">
    <property type="entry name" value="AdoMet_MTases"/>
    <property type="match status" value="1"/>
</dbReference>
<dbReference type="OrthoDB" id="9778766at2"/>
<dbReference type="Gene3D" id="3.40.50.150">
    <property type="entry name" value="Vaccinia Virus protein VP39"/>
    <property type="match status" value="1"/>
</dbReference>
<comment type="caution">
    <text evidence="3">The sequence shown here is derived from an EMBL/GenBank/DDBJ whole genome shotgun (WGS) entry which is preliminary data.</text>
</comment>
<dbReference type="Proteomes" id="UP000239589">
    <property type="component" value="Unassembled WGS sequence"/>
</dbReference>
<evidence type="ECO:0000256" key="1">
    <source>
        <dbReference type="ARBA" id="ARBA00022679"/>
    </source>
</evidence>
<evidence type="ECO:0000259" key="2">
    <source>
        <dbReference type="Pfam" id="PF08241"/>
    </source>
</evidence>
<dbReference type="SUPFAM" id="SSF53335">
    <property type="entry name" value="S-adenosyl-L-methionine-dependent methyltransferases"/>
    <property type="match status" value="1"/>
</dbReference>
<sequence>MNLDNISQENSEFWNELCGTGLAKSLGITEITPENIAIFDKAYFDLYPYLKQYVANENLKAKKVLEIGLGYGTLGGLLASYDCNYFGLDIAKNPVDMMAYRLSMTGRNNPEQVKVGSALNIPYQDESFDFVYSIGCLHHTGDLAKSISEVYRVLAPNGKAIIMLYHKNSFRQLVQVPFRYLKTLFSKDNKVSRYDNFAQFVRSLYDPNSKGEAAPHTDYVSKQDVYKLFKEFSSVKIDVQNFDTYVLFNGKIIVNRENLFNNIARFVGLDLYILATK</sequence>
<keyword evidence="1" id="KW-0808">Transferase</keyword>
<dbReference type="RefSeq" id="WP_104388142.1">
    <property type="nucleotide sequence ID" value="NZ_PGEM01000083.1"/>
</dbReference>
<feature type="domain" description="Methyltransferase type 11" evidence="2">
    <location>
        <begin position="65"/>
        <end position="162"/>
    </location>
</feature>
<proteinExistence type="predicted"/>
<organism evidence="3 4">
    <name type="scientific">Cuspidothrix issatschenkoi CHARLIE-1</name>
    <dbReference type="NCBI Taxonomy" id="2052836"/>
    <lineage>
        <taxon>Bacteria</taxon>
        <taxon>Bacillati</taxon>
        <taxon>Cyanobacteriota</taxon>
        <taxon>Cyanophyceae</taxon>
        <taxon>Nostocales</taxon>
        <taxon>Aphanizomenonaceae</taxon>
        <taxon>Cuspidothrix</taxon>
    </lineage>
</organism>